<protein>
    <submittedName>
        <fullName evidence="1">Uncharacterized protein</fullName>
    </submittedName>
</protein>
<organism evidence="1 2">
    <name type="scientific">Petralouisia muris</name>
    <dbReference type="NCBI Taxonomy" id="3032872"/>
    <lineage>
        <taxon>Bacteria</taxon>
        <taxon>Bacillati</taxon>
        <taxon>Bacillota</taxon>
        <taxon>Clostridia</taxon>
        <taxon>Lachnospirales</taxon>
        <taxon>Lachnospiraceae</taxon>
        <taxon>Petralouisia</taxon>
    </lineage>
</organism>
<sequence length="228" mass="26159">MKLVYFPCAGSFVNDSLCNELTVIVGEDNIIKISDYGNMSDEWNGLICGIVQKMKDTIKNEPYILIGCSMGAVVAYEVCRTIQQRKCLHMPLQIVVISSTPPNKMKVNIEKVTTYCMREINKLYHSINLRMLNILKKKLRKDLELLNKYSYNQSDCEVCVDSHIIYSYEDALVSEIGSWNALLKKCEFTELEGGHFLMYTNLATIIELIKNDIEKYRNRKNCVVSESP</sequence>
<accession>A0AC61RQG1</accession>
<name>A0AC61RQG1_9FIRM</name>
<gene>
    <name evidence="1" type="ORF">E5329_23415</name>
</gene>
<reference evidence="1" key="1">
    <citation type="submission" date="2019-04" db="EMBL/GenBank/DDBJ databases">
        <title>Microbes associate with the intestines of laboratory mice.</title>
        <authorList>
            <person name="Navarre W."/>
            <person name="Wong E."/>
            <person name="Huang K."/>
            <person name="Tropini C."/>
            <person name="Ng K."/>
            <person name="Yu B."/>
        </authorList>
    </citation>
    <scope>NUCLEOTIDE SEQUENCE</scope>
    <source>
        <strain evidence="1">NM01_1-7b</strain>
    </source>
</reference>
<comment type="caution">
    <text evidence="1">The sequence shown here is derived from an EMBL/GenBank/DDBJ whole genome shotgun (WGS) entry which is preliminary data.</text>
</comment>
<proteinExistence type="predicted"/>
<evidence type="ECO:0000313" key="2">
    <source>
        <dbReference type="Proteomes" id="UP000304953"/>
    </source>
</evidence>
<evidence type="ECO:0000313" key="1">
    <source>
        <dbReference type="EMBL" id="TGY90992.1"/>
    </source>
</evidence>
<dbReference type="EMBL" id="SRYA01000075">
    <property type="protein sequence ID" value="TGY90992.1"/>
    <property type="molecule type" value="Genomic_DNA"/>
</dbReference>
<dbReference type="Proteomes" id="UP000304953">
    <property type="component" value="Unassembled WGS sequence"/>
</dbReference>
<keyword evidence="2" id="KW-1185">Reference proteome</keyword>